<name>A0A0D0BS58_9AGAR</name>
<keyword evidence="1" id="KW-0732">Signal</keyword>
<proteinExistence type="predicted"/>
<feature type="chain" id="PRO_5002224795" evidence="1">
    <location>
        <begin position="28"/>
        <end position="197"/>
    </location>
</feature>
<dbReference type="AlphaFoldDB" id="A0A0D0BS58"/>
<dbReference type="OrthoDB" id="5231894at2759"/>
<keyword evidence="3" id="KW-1185">Reference proteome</keyword>
<dbReference type="Proteomes" id="UP000053593">
    <property type="component" value="Unassembled WGS sequence"/>
</dbReference>
<accession>A0A0D0BS58</accession>
<dbReference type="HOGENOM" id="CLU_119635_0_0_1"/>
<sequence length="197" mass="20690">MFIFTCISKVVPSVLGITLLFSQPVLAVGPNGTQSDIPTFTQVYDFAFLADPQSDIIPGPFGNRILRGWLGGNLTNTTTGELVGQIVPGIGGELGVVSDLNSKLYSDIGLAFQWADDQKFAFLRMHGIGSSTGNDTATAAVTLYAEMETESPSRQNLVNSFLLATVSLEPPSSSSPNATIGSLKLFAQSSPDGVITG</sequence>
<evidence type="ECO:0000313" key="2">
    <source>
        <dbReference type="EMBL" id="KIK58136.1"/>
    </source>
</evidence>
<gene>
    <name evidence="2" type="ORF">GYMLUDRAFT_246503</name>
</gene>
<organism evidence="2 3">
    <name type="scientific">Collybiopsis luxurians FD-317 M1</name>
    <dbReference type="NCBI Taxonomy" id="944289"/>
    <lineage>
        <taxon>Eukaryota</taxon>
        <taxon>Fungi</taxon>
        <taxon>Dikarya</taxon>
        <taxon>Basidiomycota</taxon>
        <taxon>Agaricomycotina</taxon>
        <taxon>Agaricomycetes</taxon>
        <taxon>Agaricomycetidae</taxon>
        <taxon>Agaricales</taxon>
        <taxon>Marasmiineae</taxon>
        <taxon>Omphalotaceae</taxon>
        <taxon>Collybiopsis</taxon>
        <taxon>Collybiopsis luxurians</taxon>
    </lineage>
</organism>
<protein>
    <submittedName>
        <fullName evidence="2">Uncharacterized protein</fullName>
    </submittedName>
</protein>
<evidence type="ECO:0000256" key="1">
    <source>
        <dbReference type="SAM" id="SignalP"/>
    </source>
</evidence>
<evidence type="ECO:0000313" key="3">
    <source>
        <dbReference type="Proteomes" id="UP000053593"/>
    </source>
</evidence>
<feature type="signal peptide" evidence="1">
    <location>
        <begin position="1"/>
        <end position="27"/>
    </location>
</feature>
<dbReference type="EMBL" id="KN834787">
    <property type="protein sequence ID" value="KIK58136.1"/>
    <property type="molecule type" value="Genomic_DNA"/>
</dbReference>
<reference evidence="2 3" key="1">
    <citation type="submission" date="2014-04" db="EMBL/GenBank/DDBJ databases">
        <title>Evolutionary Origins and Diversification of the Mycorrhizal Mutualists.</title>
        <authorList>
            <consortium name="DOE Joint Genome Institute"/>
            <consortium name="Mycorrhizal Genomics Consortium"/>
            <person name="Kohler A."/>
            <person name="Kuo A."/>
            <person name="Nagy L.G."/>
            <person name="Floudas D."/>
            <person name="Copeland A."/>
            <person name="Barry K.W."/>
            <person name="Cichocki N."/>
            <person name="Veneault-Fourrey C."/>
            <person name="LaButti K."/>
            <person name="Lindquist E.A."/>
            <person name="Lipzen A."/>
            <person name="Lundell T."/>
            <person name="Morin E."/>
            <person name="Murat C."/>
            <person name="Riley R."/>
            <person name="Ohm R."/>
            <person name="Sun H."/>
            <person name="Tunlid A."/>
            <person name="Henrissat B."/>
            <person name="Grigoriev I.V."/>
            <person name="Hibbett D.S."/>
            <person name="Martin F."/>
        </authorList>
    </citation>
    <scope>NUCLEOTIDE SEQUENCE [LARGE SCALE GENOMIC DNA]</scope>
    <source>
        <strain evidence="2 3">FD-317 M1</strain>
    </source>
</reference>